<dbReference type="OrthoDB" id="7844820at2"/>
<sequence>MTQINRPATPDDIPRLVDLLMLDAQERHAEDAILWKMADDAPTQIEKALTFALTAEQQPFRQFWHVADDGGQITGVIHAMMLPVPPIYAGPFGEPGLILPDSFVAANAASGTVDDLLVAAEDALHEAGARIKLASYVAGEAWRTAFEASGYEPLTLYLSRSDLGDQGMPVGVRQATEDDIPGIVECSAENRQVLFDIDPFWEIHPDADPRFSVWMTRSLTLRDRDMMVQGESEDLQGYIIAQPASRLHFPPAHNITGTGVIDDFYHSELANPVALNHGGEGASALLRAAEAAFVNRGIGAAFVVCPAGWASKIELLESAGYETAMVWSIKR</sequence>
<dbReference type="KEGG" id="palw:PSAL_032710"/>
<proteinExistence type="predicted"/>
<accession>A0A418SJ08</accession>
<protein>
    <submittedName>
        <fullName evidence="1">Uncharacterized protein</fullName>
    </submittedName>
</protein>
<evidence type="ECO:0000313" key="2">
    <source>
        <dbReference type="Proteomes" id="UP000283786"/>
    </source>
</evidence>
<dbReference type="SUPFAM" id="SSF55729">
    <property type="entry name" value="Acyl-CoA N-acyltransferases (Nat)"/>
    <property type="match status" value="1"/>
</dbReference>
<dbReference type="RefSeq" id="WP_119838386.1">
    <property type="nucleotide sequence ID" value="NZ_CP060436.1"/>
</dbReference>
<dbReference type="EMBL" id="CP060436">
    <property type="protein sequence ID" value="QPM92008.1"/>
    <property type="molecule type" value="Genomic_DNA"/>
</dbReference>
<gene>
    <name evidence="1" type="ORF">PSAL_032710</name>
</gene>
<organism evidence="1 2">
    <name type="scientific">Pseudooceanicola algae</name>
    <dbReference type="NCBI Taxonomy" id="1537215"/>
    <lineage>
        <taxon>Bacteria</taxon>
        <taxon>Pseudomonadati</taxon>
        <taxon>Pseudomonadota</taxon>
        <taxon>Alphaproteobacteria</taxon>
        <taxon>Rhodobacterales</taxon>
        <taxon>Paracoccaceae</taxon>
        <taxon>Pseudooceanicola</taxon>
    </lineage>
</organism>
<keyword evidence="2" id="KW-1185">Reference proteome</keyword>
<dbReference type="InterPro" id="IPR016181">
    <property type="entry name" value="Acyl_CoA_acyltransferase"/>
</dbReference>
<evidence type="ECO:0000313" key="1">
    <source>
        <dbReference type="EMBL" id="QPM92008.1"/>
    </source>
</evidence>
<dbReference type="AlphaFoldDB" id="A0A418SJ08"/>
<dbReference type="Gene3D" id="3.40.630.30">
    <property type="match status" value="2"/>
</dbReference>
<reference evidence="1 2" key="1">
    <citation type="submission" date="2020-08" db="EMBL/GenBank/DDBJ databases">
        <title>Genome sequence of Rhodobacteraceae bacterium Lw-13e.</title>
        <authorList>
            <person name="Poehlein A."/>
            <person name="Wolter L."/>
            <person name="Daniel R."/>
            <person name="Brinkhoff T."/>
        </authorList>
    </citation>
    <scope>NUCLEOTIDE SEQUENCE [LARGE SCALE GENOMIC DNA]</scope>
    <source>
        <strain evidence="1 2">Lw-13e</strain>
    </source>
</reference>
<name>A0A418SJ08_9RHOB</name>
<dbReference type="Proteomes" id="UP000283786">
    <property type="component" value="Chromosome"/>
</dbReference>